<organism evidence="1 2">
    <name type="scientific">Propionigenium maris DSM 9537</name>
    <dbReference type="NCBI Taxonomy" id="1123000"/>
    <lineage>
        <taxon>Bacteria</taxon>
        <taxon>Fusobacteriati</taxon>
        <taxon>Fusobacteriota</taxon>
        <taxon>Fusobacteriia</taxon>
        <taxon>Fusobacteriales</taxon>
        <taxon>Fusobacteriaceae</taxon>
        <taxon>Propionigenium</taxon>
    </lineage>
</organism>
<gene>
    <name evidence="1" type="ORF">PM10SUCC1_02970</name>
</gene>
<proteinExistence type="predicted"/>
<dbReference type="Proteomes" id="UP001144471">
    <property type="component" value="Unassembled WGS sequence"/>
</dbReference>
<reference evidence="1" key="1">
    <citation type="submission" date="2022-12" db="EMBL/GenBank/DDBJ databases">
        <title>Reference genome sequencing for broad-spectrum identification of bacterial and archaeal isolates by mass spectrometry.</title>
        <authorList>
            <person name="Sekiguchi Y."/>
            <person name="Tourlousse D.M."/>
        </authorList>
    </citation>
    <scope>NUCLEOTIDE SEQUENCE</scope>
    <source>
        <strain evidence="1">10succ1</strain>
    </source>
</reference>
<comment type="caution">
    <text evidence="1">The sequence shown here is derived from an EMBL/GenBank/DDBJ whole genome shotgun (WGS) entry which is preliminary data.</text>
</comment>
<evidence type="ECO:0000313" key="1">
    <source>
        <dbReference type="EMBL" id="GLI54782.1"/>
    </source>
</evidence>
<dbReference type="AlphaFoldDB" id="A0A9W6LLL0"/>
<keyword evidence="2" id="KW-1185">Reference proteome</keyword>
<evidence type="ECO:0000313" key="2">
    <source>
        <dbReference type="Proteomes" id="UP001144471"/>
    </source>
</evidence>
<dbReference type="EMBL" id="BSDY01000001">
    <property type="protein sequence ID" value="GLI54782.1"/>
    <property type="molecule type" value="Genomic_DNA"/>
</dbReference>
<protein>
    <submittedName>
        <fullName evidence="1">Uncharacterized protein</fullName>
    </submittedName>
</protein>
<sequence>MSRRSRVHHRRFLALPEYISFDLKCSTATEYFDYVADVKGATDKFTEFITPILDNYKFQVKKERQDSIKEKLSDGRTCRVTLDSGDEIIFSSPKSATKVAEICKKIYPGHRALEPVKFVELLGKCNKEEASNENRFRVR</sequence>
<name>A0A9W6LLL0_9FUSO</name>
<accession>A0A9W6LLL0</accession>